<dbReference type="Proteomes" id="UP000051677">
    <property type="component" value="Unassembled WGS sequence"/>
</dbReference>
<proteinExistence type="predicted"/>
<dbReference type="AlphaFoldDB" id="A0A0Q2QM85"/>
<protein>
    <submittedName>
        <fullName evidence="1">Uncharacterized protein</fullName>
    </submittedName>
</protein>
<reference evidence="1 2" key="1">
    <citation type="submission" date="2015-10" db="EMBL/GenBank/DDBJ databases">
        <title>Mycobacterium gordonae draft genome assembly.</title>
        <authorList>
            <person name="Ustinova V."/>
            <person name="Smirnova T."/>
            <person name="Blagodatskikh K."/>
            <person name="Varlamov D."/>
            <person name="Larionova E."/>
            <person name="Chernousova L."/>
        </authorList>
    </citation>
    <scope>NUCLEOTIDE SEQUENCE [LARGE SCALE GENOMIC DNA]</scope>
    <source>
        <strain evidence="1 2">CTRI 14-8773</strain>
    </source>
</reference>
<gene>
    <name evidence="1" type="ORF">AO501_29435</name>
</gene>
<name>A0A0Q2QM85_MYCGO</name>
<dbReference type="RefSeq" id="WP_055576194.1">
    <property type="nucleotide sequence ID" value="NZ_LKTM01000002.1"/>
</dbReference>
<organism evidence="1 2">
    <name type="scientific">Mycobacterium gordonae</name>
    <dbReference type="NCBI Taxonomy" id="1778"/>
    <lineage>
        <taxon>Bacteria</taxon>
        <taxon>Bacillati</taxon>
        <taxon>Actinomycetota</taxon>
        <taxon>Actinomycetes</taxon>
        <taxon>Mycobacteriales</taxon>
        <taxon>Mycobacteriaceae</taxon>
        <taxon>Mycobacterium</taxon>
    </lineage>
</organism>
<sequence>MCPSNTGSADVATEVRREIQAWATHPALSELVEMFGGAVPPGLGLAARLAWLDEFSTVWDYRARARAGAGRVHSQDAAGAVRWLIPRLTMPAAQLDKISALADELGLIGESQPSADDFDYLLVIGGGRYTNRLRVAYAREVATGRRIGHVVLAAASRELMDSERDAVALIAPQARTEFDLLAAAAGEALGLDTREVQEHAQQRIDRPHRDRAVWRFPPDSNDLGIPVTLLETPSPDPDNRRANSGDTYTFAAQTVDMHRSTCLLVTGQPVVPYLHFEALRTLVLPFDIRLESAGFGVDRYNRLGELDEQHPAKILQEARSAIRSARAVAERLTQEW</sequence>
<comment type="caution">
    <text evidence="1">The sequence shown here is derived from an EMBL/GenBank/DDBJ whole genome shotgun (WGS) entry which is preliminary data.</text>
</comment>
<accession>A0A0Q2QM85</accession>
<dbReference type="OrthoDB" id="4683304at2"/>
<evidence type="ECO:0000313" key="1">
    <source>
        <dbReference type="EMBL" id="KQH80933.1"/>
    </source>
</evidence>
<dbReference type="EMBL" id="LKTM01000002">
    <property type="protein sequence ID" value="KQH80933.1"/>
    <property type="molecule type" value="Genomic_DNA"/>
</dbReference>
<evidence type="ECO:0000313" key="2">
    <source>
        <dbReference type="Proteomes" id="UP000051677"/>
    </source>
</evidence>